<dbReference type="GeneID" id="94692037"/>
<protein>
    <submittedName>
        <fullName evidence="3">Uncharacterized conserved protein YndB, AHSA1/START domain</fullName>
    </submittedName>
</protein>
<dbReference type="AlphaFoldDB" id="A0A1H3J794"/>
<evidence type="ECO:0000256" key="1">
    <source>
        <dbReference type="ARBA" id="ARBA00006817"/>
    </source>
</evidence>
<dbReference type="EMBL" id="FNPE01000004">
    <property type="protein sequence ID" value="SDY35880.1"/>
    <property type="molecule type" value="Genomic_DNA"/>
</dbReference>
<accession>A0A1H3J794</accession>
<feature type="domain" description="Activator of Hsp90 ATPase homologue 1/2-like C-terminal" evidence="2">
    <location>
        <begin position="21"/>
        <end position="155"/>
    </location>
</feature>
<dbReference type="Proteomes" id="UP000183417">
    <property type="component" value="Unassembled WGS sequence"/>
</dbReference>
<reference evidence="3 4" key="1">
    <citation type="submission" date="2016-10" db="EMBL/GenBank/DDBJ databases">
        <authorList>
            <person name="de Groot N.N."/>
        </authorList>
    </citation>
    <scope>NUCLEOTIDE SEQUENCE [LARGE SCALE GENOMIC DNA]</scope>
    <source>
        <strain evidence="3 4">LMG 24775</strain>
    </source>
</reference>
<evidence type="ECO:0000259" key="2">
    <source>
        <dbReference type="Pfam" id="PF08327"/>
    </source>
</evidence>
<gene>
    <name evidence="3" type="ORF">SAMN05421547_104128</name>
</gene>
<organism evidence="3 4">
    <name type="scientific">Delftia lacustris</name>
    <dbReference type="NCBI Taxonomy" id="558537"/>
    <lineage>
        <taxon>Bacteria</taxon>
        <taxon>Pseudomonadati</taxon>
        <taxon>Pseudomonadota</taxon>
        <taxon>Betaproteobacteria</taxon>
        <taxon>Burkholderiales</taxon>
        <taxon>Comamonadaceae</taxon>
        <taxon>Delftia</taxon>
    </lineage>
</organism>
<proteinExistence type="inferred from homology"/>
<dbReference type="SUPFAM" id="SSF55961">
    <property type="entry name" value="Bet v1-like"/>
    <property type="match status" value="1"/>
</dbReference>
<dbReference type="Gene3D" id="3.30.530.20">
    <property type="match status" value="1"/>
</dbReference>
<name>A0A1H3J794_9BURK</name>
<dbReference type="Pfam" id="PF08327">
    <property type="entry name" value="AHSA1"/>
    <property type="match status" value="1"/>
</dbReference>
<dbReference type="InterPro" id="IPR013538">
    <property type="entry name" value="ASHA1/2-like_C"/>
</dbReference>
<dbReference type="CDD" id="cd08896">
    <property type="entry name" value="SRPBCC_CalC_Aha1-like_3"/>
    <property type="match status" value="1"/>
</dbReference>
<dbReference type="InterPro" id="IPR023393">
    <property type="entry name" value="START-like_dom_sf"/>
</dbReference>
<evidence type="ECO:0000313" key="3">
    <source>
        <dbReference type="EMBL" id="SDY35880.1"/>
    </source>
</evidence>
<comment type="similarity">
    <text evidence="1">Belongs to the AHA1 family.</text>
</comment>
<sequence>MTAQDLPEHANDLVLTRLFDIPADRLYRCWTEPALIQQWFAPSPWSVARVDNDVRPGGHSLIVMRSPEGQEMPGSGVYLEVIPNRRLVFTDAFTQGWVPADKPFMTGIVTFDPEGSQTRYTARVRHWNAADRAQHEAMGFHGGWGQCADQLAELAARL</sequence>
<evidence type="ECO:0000313" key="4">
    <source>
        <dbReference type="Proteomes" id="UP000183417"/>
    </source>
</evidence>
<dbReference type="RefSeq" id="WP_074921311.1">
    <property type="nucleotide sequence ID" value="NZ_CP141274.1"/>
</dbReference>